<evidence type="ECO:0000256" key="1">
    <source>
        <dbReference type="ARBA" id="ARBA00000427"/>
    </source>
</evidence>
<keyword evidence="4" id="KW-0732">Signal</keyword>
<comment type="caution">
    <text evidence="6">The sequence shown here is derived from an EMBL/GenBank/DDBJ whole genome shotgun (WGS) entry which is preliminary data.</text>
</comment>
<dbReference type="Gene3D" id="2.120.10.10">
    <property type="match status" value="1"/>
</dbReference>
<keyword evidence="6" id="KW-0378">Hydrolase</keyword>
<evidence type="ECO:0000256" key="3">
    <source>
        <dbReference type="ARBA" id="ARBA00012733"/>
    </source>
</evidence>
<evidence type="ECO:0000256" key="2">
    <source>
        <dbReference type="ARBA" id="ARBA00009348"/>
    </source>
</evidence>
<evidence type="ECO:0000259" key="5">
    <source>
        <dbReference type="Pfam" id="PF13088"/>
    </source>
</evidence>
<dbReference type="RefSeq" id="WP_311704632.1">
    <property type="nucleotide sequence ID" value="NZ_JAVREL010000006.1"/>
</dbReference>
<feature type="domain" description="Sialidase" evidence="5">
    <location>
        <begin position="70"/>
        <end position="386"/>
    </location>
</feature>
<keyword evidence="7" id="KW-1185">Reference proteome</keyword>
<feature type="signal peptide" evidence="4">
    <location>
        <begin position="1"/>
        <end position="32"/>
    </location>
</feature>
<protein>
    <recommendedName>
        <fullName evidence="3">exo-alpha-sialidase</fullName>
        <ecNumber evidence="3">3.2.1.18</ecNumber>
    </recommendedName>
</protein>
<reference evidence="7" key="1">
    <citation type="submission" date="2023-07" db="EMBL/GenBank/DDBJ databases">
        <title>30 novel species of actinomycetes from the DSMZ collection.</title>
        <authorList>
            <person name="Nouioui I."/>
        </authorList>
    </citation>
    <scope>NUCLEOTIDE SEQUENCE [LARGE SCALE GENOMIC DNA]</scope>
    <source>
        <strain evidence="7">DSM 44938</strain>
    </source>
</reference>
<proteinExistence type="inferred from homology"/>
<organism evidence="6 7">
    <name type="scientific">Streptomyces litchfieldiae</name>
    <dbReference type="NCBI Taxonomy" id="3075543"/>
    <lineage>
        <taxon>Bacteria</taxon>
        <taxon>Bacillati</taxon>
        <taxon>Actinomycetota</taxon>
        <taxon>Actinomycetes</taxon>
        <taxon>Kitasatosporales</taxon>
        <taxon>Streptomycetaceae</taxon>
        <taxon>Streptomyces</taxon>
    </lineage>
</organism>
<dbReference type="GO" id="GO:0016798">
    <property type="term" value="F:hydrolase activity, acting on glycosyl bonds"/>
    <property type="evidence" value="ECO:0007669"/>
    <property type="project" value="UniProtKB-KW"/>
</dbReference>
<dbReference type="Proteomes" id="UP001183246">
    <property type="component" value="Unassembled WGS sequence"/>
</dbReference>
<dbReference type="InterPro" id="IPR026856">
    <property type="entry name" value="Sialidase_fam"/>
</dbReference>
<evidence type="ECO:0000313" key="6">
    <source>
        <dbReference type="EMBL" id="MDT0343494.1"/>
    </source>
</evidence>
<feature type="chain" id="PRO_5045646383" description="exo-alpha-sialidase" evidence="4">
    <location>
        <begin position="33"/>
        <end position="430"/>
    </location>
</feature>
<comment type="catalytic activity">
    <reaction evidence="1">
        <text>Hydrolysis of alpha-(2-&gt;3)-, alpha-(2-&gt;6)-, alpha-(2-&gt;8)- glycosidic linkages of terminal sialic acid residues in oligosaccharides, glycoproteins, glycolipids, colominic acid and synthetic substrates.</text>
        <dbReference type="EC" id="3.2.1.18"/>
    </reaction>
</comment>
<keyword evidence="6" id="KW-0326">Glycosidase</keyword>
<dbReference type="PROSITE" id="PS51257">
    <property type="entry name" value="PROKAR_LIPOPROTEIN"/>
    <property type="match status" value="1"/>
</dbReference>
<dbReference type="InterPro" id="IPR036278">
    <property type="entry name" value="Sialidase_sf"/>
</dbReference>
<dbReference type="PANTHER" id="PTHR10628">
    <property type="entry name" value="SIALIDASE"/>
    <property type="match status" value="1"/>
</dbReference>
<comment type="similarity">
    <text evidence="2">Belongs to the glycosyl hydrolase 33 family.</text>
</comment>
<dbReference type="Pfam" id="PF13088">
    <property type="entry name" value="BNR_2"/>
    <property type="match status" value="1"/>
</dbReference>
<dbReference type="CDD" id="cd15482">
    <property type="entry name" value="Sialidase_non-viral"/>
    <property type="match status" value="1"/>
</dbReference>
<dbReference type="PANTHER" id="PTHR10628:SF30">
    <property type="entry name" value="EXO-ALPHA-SIALIDASE"/>
    <property type="match status" value="1"/>
</dbReference>
<evidence type="ECO:0000256" key="4">
    <source>
        <dbReference type="SAM" id="SignalP"/>
    </source>
</evidence>
<sequence length="430" mass="46823">MIPAVRGRPWGVLVVVLGCLAAMVMSAQPARAAVPRHTETLLFDGGGESLNGVRYHSFRIPSLVRTTEDTLLAFAEGRVTSAADDGQNINLVYKRSENDGATWSPLMQVAGIGPGKWGNPTAVVDQDTGTIWLFLLWNDADYVRPTTCQTDPARWDDRRVYVTSSTDDGLTWAPPTDLTETLKPRTLANGCVWAHDIIGPGTGVQTSSGRLVVPALHRSIYSDNHGLTWQVERLADPSGDLLAEGTSEATVLELTDGRLYRNDRATPTFWSPADESTQRRWVTRGQIGTGFAPFAPDPALRDPRMEASVLRYTAAGTPRIMFLNSDDVDQRRHMRIRVSYDEAETWAISRPLSDAPLPGASTPGWEGLGAADVVEGGYSSMAKTADFFVGALVEVNENASAADREAAHRSIVFRKVNLPWILNGRAEPAP</sequence>
<dbReference type="EMBL" id="JAVREL010000006">
    <property type="protein sequence ID" value="MDT0343494.1"/>
    <property type="molecule type" value="Genomic_DNA"/>
</dbReference>
<evidence type="ECO:0000313" key="7">
    <source>
        <dbReference type="Proteomes" id="UP001183246"/>
    </source>
</evidence>
<accession>A0ABU2MSB0</accession>
<dbReference type="InterPro" id="IPR011040">
    <property type="entry name" value="Sialidase"/>
</dbReference>
<name>A0ABU2MSB0_9ACTN</name>
<dbReference type="EC" id="3.2.1.18" evidence="3"/>
<gene>
    <name evidence="6" type="ORF">RM590_12840</name>
</gene>
<dbReference type="SUPFAM" id="SSF50939">
    <property type="entry name" value="Sialidases"/>
    <property type="match status" value="1"/>
</dbReference>